<evidence type="ECO:0000256" key="5">
    <source>
        <dbReference type="ARBA" id="ARBA00034923"/>
    </source>
</evidence>
<dbReference type="GO" id="GO:0000725">
    <property type="term" value="P:recombinational repair"/>
    <property type="evidence" value="ECO:0007669"/>
    <property type="project" value="TreeGrafter"/>
</dbReference>
<dbReference type="AlphaFoldDB" id="A0A9E6ULG2"/>
<dbReference type="CDD" id="cd18809">
    <property type="entry name" value="SF1_C_RecD"/>
    <property type="match status" value="1"/>
</dbReference>
<dbReference type="PANTHER" id="PTHR11070">
    <property type="entry name" value="UVRD / RECB / PCRA DNA HELICASE FAMILY MEMBER"/>
    <property type="match status" value="1"/>
</dbReference>
<dbReference type="InterPro" id="IPR027785">
    <property type="entry name" value="UvrD-like_helicase_C"/>
</dbReference>
<dbReference type="RefSeq" id="WP_261403714.1">
    <property type="nucleotide sequence ID" value="NZ_CP081869.1"/>
</dbReference>
<keyword evidence="1" id="KW-0547">Nucleotide-binding</keyword>
<dbReference type="PANTHER" id="PTHR11070:SF2">
    <property type="entry name" value="ATP-DEPENDENT DNA HELICASE SRS2"/>
    <property type="match status" value="1"/>
</dbReference>
<evidence type="ECO:0000256" key="4">
    <source>
        <dbReference type="ARBA" id="ARBA00022840"/>
    </source>
</evidence>
<evidence type="ECO:0000256" key="3">
    <source>
        <dbReference type="ARBA" id="ARBA00022806"/>
    </source>
</evidence>
<keyword evidence="3 8" id="KW-0347">Helicase</keyword>
<evidence type="ECO:0000256" key="1">
    <source>
        <dbReference type="ARBA" id="ARBA00022741"/>
    </source>
</evidence>
<keyword evidence="4" id="KW-0067">ATP-binding</keyword>
<dbReference type="InterPro" id="IPR014016">
    <property type="entry name" value="UvrD-like_ATP-bd"/>
</dbReference>
<feature type="domain" description="UvrD-like helicase ATP-binding" evidence="6">
    <location>
        <begin position="108"/>
        <end position="175"/>
    </location>
</feature>
<proteinExistence type="predicted"/>
<reference evidence="8" key="1">
    <citation type="submission" date="2021-08" db="EMBL/GenBank/DDBJ databases">
        <authorList>
            <person name="Zhang H."/>
            <person name="Xu M."/>
            <person name="Yu Z."/>
            <person name="Yang L."/>
            <person name="Cai Y."/>
        </authorList>
    </citation>
    <scope>NUCLEOTIDE SEQUENCE</scope>
    <source>
        <strain evidence="8">CHL1</strain>
    </source>
</reference>
<gene>
    <name evidence="8" type="ORF">K6K41_01890</name>
</gene>
<accession>A0A9E6ULG2</accession>
<keyword evidence="2" id="KW-0378">Hydrolase</keyword>
<dbReference type="Pfam" id="PF00580">
    <property type="entry name" value="UvrD-helicase"/>
    <property type="match status" value="1"/>
</dbReference>
<dbReference type="GO" id="GO:0005524">
    <property type="term" value="F:ATP binding"/>
    <property type="evidence" value="ECO:0007669"/>
    <property type="project" value="UniProtKB-KW"/>
</dbReference>
<dbReference type="InterPro" id="IPR000212">
    <property type="entry name" value="DNA_helicase_UvrD/REP"/>
</dbReference>
<dbReference type="KEGG" id="cmet:K6K41_01890"/>
<dbReference type="Gene3D" id="3.40.50.300">
    <property type="entry name" value="P-loop containing nucleotide triphosphate hydrolases"/>
    <property type="match status" value="2"/>
</dbReference>
<evidence type="ECO:0000313" key="8">
    <source>
        <dbReference type="EMBL" id="QZO00512.1"/>
    </source>
</evidence>
<dbReference type="Pfam" id="PF13538">
    <property type="entry name" value="UvrD_C_2"/>
    <property type="match status" value="1"/>
</dbReference>
<dbReference type="InterPro" id="IPR027417">
    <property type="entry name" value="P-loop_NTPase"/>
</dbReference>
<organism evidence="8 9">
    <name type="scientific">Chenggangzhangella methanolivorans</name>
    <dbReference type="NCBI Taxonomy" id="1437009"/>
    <lineage>
        <taxon>Bacteria</taxon>
        <taxon>Pseudomonadati</taxon>
        <taxon>Pseudomonadota</taxon>
        <taxon>Alphaproteobacteria</taxon>
        <taxon>Hyphomicrobiales</taxon>
        <taxon>Methylopilaceae</taxon>
        <taxon>Chenggangzhangella</taxon>
    </lineage>
</organism>
<dbReference type="EMBL" id="CP081869">
    <property type="protein sequence ID" value="QZO00512.1"/>
    <property type="molecule type" value="Genomic_DNA"/>
</dbReference>
<feature type="domain" description="UvrD-like helicase C-terminal" evidence="7">
    <location>
        <begin position="449"/>
        <end position="496"/>
    </location>
</feature>
<dbReference type="Proteomes" id="UP000825701">
    <property type="component" value="Chromosome"/>
</dbReference>
<dbReference type="SUPFAM" id="SSF52540">
    <property type="entry name" value="P-loop containing nucleoside triphosphate hydrolases"/>
    <property type="match status" value="1"/>
</dbReference>
<evidence type="ECO:0000256" key="2">
    <source>
        <dbReference type="ARBA" id="ARBA00022801"/>
    </source>
</evidence>
<evidence type="ECO:0000313" key="9">
    <source>
        <dbReference type="Proteomes" id="UP000825701"/>
    </source>
</evidence>
<dbReference type="GO" id="GO:0003677">
    <property type="term" value="F:DNA binding"/>
    <property type="evidence" value="ECO:0007669"/>
    <property type="project" value="InterPro"/>
</dbReference>
<evidence type="ECO:0000259" key="6">
    <source>
        <dbReference type="Pfam" id="PF00580"/>
    </source>
</evidence>
<name>A0A9E6ULG2_9HYPH</name>
<dbReference type="GO" id="GO:0043138">
    <property type="term" value="F:3'-5' DNA helicase activity"/>
    <property type="evidence" value="ECO:0007669"/>
    <property type="project" value="TreeGrafter"/>
</dbReference>
<evidence type="ECO:0000259" key="7">
    <source>
        <dbReference type="Pfam" id="PF13538"/>
    </source>
</evidence>
<dbReference type="GO" id="GO:0016787">
    <property type="term" value="F:hydrolase activity"/>
    <property type="evidence" value="ECO:0007669"/>
    <property type="project" value="UniProtKB-KW"/>
</dbReference>
<protein>
    <recommendedName>
        <fullName evidence="5">DNA 3'-5' helicase II</fullName>
    </recommendedName>
</protein>
<sequence length="509" mass="55441">MSDASVAALLRSAEPLVVIEAPAGCGKTFQGAAYAREASQALPQGRVLILTHTHGACGVFANRTRGLSSRVDIRTIDSLISQVATVYRRALGLPDDLSTWAYRNDGEGFDIMATKVAGYMERHPIVREALARRYPLVICDEHQDASEAQHRVIMALRVGGARLRIFGDPLQAIFASGSKSNKAMAAALVRWEALKAASAFDDLDHPHRWDDGSPELGRWVLAARSELRARRPISLLGPPVAGLSVLRASNRAQVRTGYQVSRDERRPIDAAAAKDVMILAASNDRVRGLSAFWDRRISIWEGHTRSALADLVRTVREQSGHPVGIAQGVLSFAGAIAVGFSPSGYGDRLVKEVHEGCARPARGKPGNIQRLARYILEAPNHHGVANALGELHDLIEAKAEGFDVVKIVHRTELRDAIRLKAFACPDEGYAEIARRRSQASPAPPSRSLSTIHKAKGLECDNAILIAGDHDQFGDTDYARCKLYVALSRAKRRLTLVVSRDKPSPLFRLA</sequence>
<keyword evidence="9" id="KW-1185">Reference proteome</keyword>